<dbReference type="SUPFAM" id="SSF47954">
    <property type="entry name" value="Cyclin-like"/>
    <property type="match status" value="2"/>
</dbReference>
<evidence type="ECO:0000259" key="7">
    <source>
        <dbReference type="SMART" id="SM01332"/>
    </source>
</evidence>
<evidence type="ECO:0000313" key="8">
    <source>
        <dbReference type="EMBL" id="KAI3935346.1"/>
    </source>
</evidence>
<dbReference type="PIRSF" id="PIRSF001771">
    <property type="entry name" value="Cyclin_A_B_D_E"/>
    <property type="match status" value="1"/>
</dbReference>
<keyword evidence="2" id="KW-0132">Cell division</keyword>
<reference evidence="8" key="1">
    <citation type="submission" date="2022-04" db="EMBL/GenBank/DDBJ databases">
        <title>A functionally conserved STORR gene fusion in Papaver species that diverged 16.8 million years ago.</title>
        <authorList>
            <person name="Catania T."/>
        </authorList>
    </citation>
    <scope>NUCLEOTIDE SEQUENCE</scope>
    <source>
        <strain evidence="8">S-188037</strain>
    </source>
</reference>
<dbReference type="Gene3D" id="1.10.472.10">
    <property type="entry name" value="Cyclin-like"/>
    <property type="match status" value="2"/>
</dbReference>
<name>A0AAD4T1J0_9MAGN</name>
<comment type="similarity">
    <text evidence="1">Belongs to the cyclin family. Cyclin AB subfamily.</text>
</comment>
<accession>A0AAD4T1J0</accession>
<dbReference type="GO" id="GO:0051301">
    <property type="term" value="P:cell division"/>
    <property type="evidence" value="ECO:0007669"/>
    <property type="project" value="UniProtKB-KW"/>
</dbReference>
<keyword evidence="4" id="KW-0131">Cell cycle</keyword>
<proteinExistence type="inferred from homology"/>
<dbReference type="InterPro" id="IPR036915">
    <property type="entry name" value="Cyclin-like_sf"/>
</dbReference>
<evidence type="ECO:0000256" key="5">
    <source>
        <dbReference type="RuleBase" id="RU000383"/>
    </source>
</evidence>
<protein>
    <recommendedName>
        <fullName evidence="10">Cyclin N-terminal domain-containing protein</fullName>
    </recommendedName>
</protein>
<feature type="domain" description="Cyclin-like" evidence="6">
    <location>
        <begin position="102"/>
        <end position="187"/>
    </location>
</feature>
<organism evidence="8 9">
    <name type="scientific">Papaver atlanticum</name>
    <dbReference type="NCBI Taxonomy" id="357466"/>
    <lineage>
        <taxon>Eukaryota</taxon>
        <taxon>Viridiplantae</taxon>
        <taxon>Streptophyta</taxon>
        <taxon>Embryophyta</taxon>
        <taxon>Tracheophyta</taxon>
        <taxon>Spermatophyta</taxon>
        <taxon>Magnoliopsida</taxon>
        <taxon>Ranunculales</taxon>
        <taxon>Papaveraceae</taxon>
        <taxon>Papaveroideae</taxon>
        <taxon>Papaver</taxon>
    </lineage>
</organism>
<evidence type="ECO:0000313" key="9">
    <source>
        <dbReference type="Proteomes" id="UP001202328"/>
    </source>
</evidence>
<comment type="caution">
    <text evidence="8">The sequence shown here is derived from an EMBL/GenBank/DDBJ whole genome shotgun (WGS) entry which is preliminary data.</text>
</comment>
<feature type="domain" description="Cyclin C-terminal" evidence="7">
    <location>
        <begin position="196"/>
        <end position="300"/>
    </location>
</feature>
<dbReference type="FunFam" id="1.10.472.10:FF:000032">
    <property type="entry name" value="G2/mitotic-specific cyclin-1"/>
    <property type="match status" value="1"/>
</dbReference>
<dbReference type="InterPro" id="IPR006671">
    <property type="entry name" value="Cyclin_N"/>
</dbReference>
<dbReference type="GO" id="GO:0010332">
    <property type="term" value="P:response to gamma radiation"/>
    <property type="evidence" value="ECO:0007669"/>
    <property type="project" value="UniProtKB-ARBA"/>
</dbReference>
<dbReference type="GO" id="GO:0016538">
    <property type="term" value="F:cyclin-dependent protein serine/threonine kinase regulator activity"/>
    <property type="evidence" value="ECO:0007669"/>
    <property type="project" value="InterPro"/>
</dbReference>
<evidence type="ECO:0008006" key="10">
    <source>
        <dbReference type="Google" id="ProtNLM"/>
    </source>
</evidence>
<evidence type="ECO:0000256" key="3">
    <source>
        <dbReference type="ARBA" id="ARBA00023127"/>
    </source>
</evidence>
<dbReference type="InterPro" id="IPR004367">
    <property type="entry name" value="Cyclin_C-dom"/>
</dbReference>
<dbReference type="PROSITE" id="PS00292">
    <property type="entry name" value="CYCLINS"/>
    <property type="match status" value="1"/>
</dbReference>
<gene>
    <name evidence="8" type="ORF">MKW98_027166</name>
</gene>
<sequence length="303" mass="34050">MGSKAILISPDTASSDRLAHKLTLVLGTSARSKVVCDAPKESNIVNTDGADVGNSLAVDDYVEDMYKFYKVTEICSTSSHQVHGYMDLQYDITERERMIVVDWLIDVHREFQLTPEVLYLAVQIFDRYLAMDLVVTKEEMQLIGVTAMFIASKYEEVSAPNIDRFADITDNACSTEQILEMEKSIMVKFKWTLPFPTAYHFLVHFLKAAEANEEMGNMVFFLAELGLLQYAMLKYCPSMLAASAVYAAQSALMSSPLWNETLKLHTGYSESQLIDCAKKLVSFCSGAAAKECPAVFWKYSEFM</sequence>
<dbReference type="PANTHER" id="PTHR10177">
    <property type="entry name" value="CYCLINS"/>
    <property type="match status" value="1"/>
</dbReference>
<dbReference type="InterPro" id="IPR013763">
    <property type="entry name" value="Cyclin-like_dom"/>
</dbReference>
<dbReference type="InterPro" id="IPR048258">
    <property type="entry name" value="Cyclins_cyclin-box"/>
</dbReference>
<dbReference type="Pfam" id="PF02984">
    <property type="entry name" value="Cyclin_C"/>
    <property type="match status" value="1"/>
</dbReference>
<keyword evidence="9" id="KW-1185">Reference proteome</keyword>
<evidence type="ECO:0000259" key="6">
    <source>
        <dbReference type="SMART" id="SM00385"/>
    </source>
</evidence>
<dbReference type="Pfam" id="PF00134">
    <property type="entry name" value="Cyclin_N"/>
    <property type="match status" value="1"/>
</dbReference>
<dbReference type="AlphaFoldDB" id="A0AAD4T1J0"/>
<dbReference type="InterPro" id="IPR046965">
    <property type="entry name" value="Cyclin_A/B-like"/>
</dbReference>
<dbReference type="EMBL" id="JAJJMB010006269">
    <property type="protein sequence ID" value="KAI3935346.1"/>
    <property type="molecule type" value="Genomic_DNA"/>
</dbReference>
<dbReference type="SMART" id="SM00385">
    <property type="entry name" value="CYCLIN"/>
    <property type="match status" value="2"/>
</dbReference>
<dbReference type="GO" id="GO:0044772">
    <property type="term" value="P:mitotic cell cycle phase transition"/>
    <property type="evidence" value="ECO:0007669"/>
    <property type="project" value="InterPro"/>
</dbReference>
<evidence type="ECO:0000256" key="4">
    <source>
        <dbReference type="ARBA" id="ARBA00023306"/>
    </source>
</evidence>
<feature type="domain" description="Cyclin-like" evidence="6">
    <location>
        <begin position="200"/>
        <end position="282"/>
    </location>
</feature>
<dbReference type="InterPro" id="IPR039361">
    <property type="entry name" value="Cyclin"/>
</dbReference>
<keyword evidence="3 5" id="KW-0195">Cyclin</keyword>
<dbReference type="SMART" id="SM01332">
    <property type="entry name" value="Cyclin_C"/>
    <property type="match status" value="1"/>
</dbReference>
<evidence type="ECO:0000256" key="2">
    <source>
        <dbReference type="ARBA" id="ARBA00022618"/>
    </source>
</evidence>
<dbReference type="Proteomes" id="UP001202328">
    <property type="component" value="Unassembled WGS sequence"/>
</dbReference>
<evidence type="ECO:0000256" key="1">
    <source>
        <dbReference type="ARBA" id="ARBA00006955"/>
    </source>
</evidence>